<feature type="domain" description="UspA" evidence="2">
    <location>
        <begin position="14"/>
        <end position="99"/>
    </location>
</feature>
<gene>
    <name evidence="3" type="ORF">G6F50_016049</name>
</gene>
<accession>A0A9P6XUL2</accession>
<evidence type="ECO:0000256" key="1">
    <source>
        <dbReference type="ARBA" id="ARBA00008791"/>
    </source>
</evidence>
<evidence type="ECO:0000313" key="3">
    <source>
        <dbReference type="EMBL" id="KAG1532910.1"/>
    </source>
</evidence>
<dbReference type="Gene3D" id="3.40.50.620">
    <property type="entry name" value="HUPs"/>
    <property type="match status" value="1"/>
</dbReference>
<organism evidence="3 4">
    <name type="scientific">Rhizopus delemar</name>
    <dbReference type="NCBI Taxonomy" id="936053"/>
    <lineage>
        <taxon>Eukaryota</taxon>
        <taxon>Fungi</taxon>
        <taxon>Fungi incertae sedis</taxon>
        <taxon>Mucoromycota</taxon>
        <taxon>Mucoromycotina</taxon>
        <taxon>Mucoromycetes</taxon>
        <taxon>Mucorales</taxon>
        <taxon>Mucorineae</taxon>
        <taxon>Rhizopodaceae</taxon>
        <taxon>Rhizopus</taxon>
    </lineage>
</organism>
<protein>
    <recommendedName>
        <fullName evidence="2">UspA domain-containing protein</fullName>
    </recommendedName>
</protein>
<sequence>METVQLEGVRKTYEHQAKELAGSYLAEAAARAQALGVPCTTEMRESDTPYQVIIDIALTQGCDLIAMTSHGRSGMAALLLGSQTQKVLAHSTVPVLVYR</sequence>
<keyword evidence="4" id="KW-1185">Reference proteome</keyword>
<name>A0A9P6XUL2_9FUNG</name>
<dbReference type="EMBL" id="JAANIU010009585">
    <property type="protein sequence ID" value="KAG1532910.1"/>
    <property type="molecule type" value="Genomic_DNA"/>
</dbReference>
<reference evidence="3 4" key="1">
    <citation type="journal article" date="2020" name="Microb. Genom.">
        <title>Genetic diversity of clinical and environmental Mucorales isolates obtained from an investigation of mucormycosis cases among solid organ transplant recipients.</title>
        <authorList>
            <person name="Nguyen M.H."/>
            <person name="Kaul D."/>
            <person name="Muto C."/>
            <person name="Cheng S.J."/>
            <person name="Richter R.A."/>
            <person name="Bruno V.M."/>
            <person name="Liu G."/>
            <person name="Beyhan S."/>
            <person name="Sundermann A.J."/>
            <person name="Mounaud S."/>
            <person name="Pasculle A.W."/>
            <person name="Nierman W.C."/>
            <person name="Driscoll E."/>
            <person name="Cumbie R."/>
            <person name="Clancy C.J."/>
            <person name="Dupont C.L."/>
        </authorList>
    </citation>
    <scope>NUCLEOTIDE SEQUENCE [LARGE SCALE GENOMIC DNA]</scope>
    <source>
        <strain evidence="3 4">GL24</strain>
    </source>
</reference>
<dbReference type="AlphaFoldDB" id="A0A9P6XUL2"/>
<evidence type="ECO:0000259" key="2">
    <source>
        <dbReference type="Pfam" id="PF00582"/>
    </source>
</evidence>
<dbReference type="PANTHER" id="PTHR46268:SF15">
    <property type="entry name" value="UNIVERSAL STRESS PROTEIN HP_0031"/>
    <property type="match status" value="1"/>
</dbReference>
<comment type="caution">
    <text evidence="3">The sequence shown here is derived from an EMBL/GenBank/DDBJ whole genome shotgun (WGS) entry which is preliminary data.</text>
</comment>
<dbReference type="InterPro" id="IPR014729">
    <property type="entry name" value="Rossmann-like_a/b/a_fold"/>
</dbReference>
<proteinExistence type="inferred from homology"/>
<comment type="similarity">
    <text evidence="1">Belongs to the universal stress protein A family.</text>
</comment>
<dbReference type="Proteomes" id="UP000740926">
    <property type="component" value="Unassembled WGS sequence"/>
</dbReference>
<dbReference type="PRINTS" id="PR01438">
    <property type="entry name" value="UNVRSLSTRESS"/>
</dbReference>
<dbReference type="InterPro" id="IPR006015">
    <property type="entry name" value="Universal_stress_UspA"/>
</dbReference>
<dbReference type="Pfam" id="PF00582">
    <property type="entry name" value="Usp"/>
    <property type="match status" value="1"/>
</dbReference>
<evidence type="ECO:0000313" key="4">
    <source>
        <dbReference type="Proteomes" id="UP000740926"/>
    </source>
</evidence>
<dbReference type="PANTHER" id="PTHR46268">
    <property type="entry name" value="STRESS RESPONSE PROTEIN NHAX"/>
    <property type="match status" value="1"/>
</dbReference>
<dbReference type="InterPro" id="IPR006016">
    <property type="entry name" value="UspA"/>
</dbReference>
<dbReference type="SUPFAM" id="SSF52402">
    <property type="entry name" value="Adenine nucleotide alpha hydrolases-like"/>
    <property type="match status" value="1"/>
</dbReference>
<dbReference type="CDD" id="cd00293">
    <property type="entry name" value="USP-like"/>
    <property type="match status" value="1"/>
</dbReference>